<dbReference type="InterPro" id="IPR011701">
    <property type="entry name" value="MFS"/>
</dbReference>
<keyword evidence="3 6" id="KW-0812">Transmembrane</keyword>
<dbReference type="RefSeq" id="WP_342026029.1">
    <property type="nucleotide sequence ID" value="NZ_CP151651.1"/>
</dbReference>
<proteinExistence type="predicted"/>
<sequence>MKNSLVLFKIPFLQSIYTSVILLNIGIWVRNFSILMFVMEQTDNDPFAVSMISVAQFGPMFLFSFIGGTLVDRWKPKKTMVICDLISSLFVALIVMTLSLGVWQVIFFVTLASSIFSQFTNPSAMKLYKIHVEEDQLQSALSLYQAIQSLFMILGPALGAYVFTSVGIYPSLLITSAAFLLSALALSTIPKDEEVINSDASKKGILKSMKAGYKYVIAKRELKVMGGCYVFAGLAVGLIQPLAVFIILEKLSLPREHVKYLMMASGIATLFGSFFVMFLRNKLTPPQQLALGMFVDALCLIVIGNSEFLVLTFAAQIVYGLFQPMIHIGINTIMVRTSEQEYLGRVNGFLNPLFMGTMLLMMSCAGWFKEIFTISTIYSTSGLLFLIGMLIVVPLFKLNFSAAKETEKAVQ</sequence>
<feature type="transmembrane region" description="Helical" evidence="6">
    <location>
        <begin position="374"/>
        <end position="396"/>
    </location>
</feature>
<keyword evidence="8" id="KW-1185">Reference proteome</keyword>
<evidence type="ECO:0000313" key="8">
    <source>
        <dbReference type="Proteomes" id="UP001472074"/>
    </source>
</evidence>
<evidence type="ECO:0000256" key="5">
    <source>
        <dbReference type="ARBA" id="ARBA00023136"/>
    </source>
</evidence>
<evidence type="ECO:0000256" key="2">
    <source>
        <dbReference type="ARBA" id="ARBA00022475"/>
    </source>
</evidence>
<dbReference type="EMBL" id="CP151651">
    <property type="protein sequence ID" value="WZP09066.1"/>
    <property type="molecule type" value="Genomic_DNA"/>
</dbReference>
<dbReference type="Pfam" id="PF07690">
    <property type="entry name" value="MFS_1"/>
    <property type="match status" value="2"/>
</dbReference>
<accession>A0ABZ2ZM56</accession>
<dbReference type="Proteomes" id="UP001472074">
    <property type="component" value="Chromosome"/>
</dbReference>
<feature type="transmembrane region" description="Helical" evidence="6">
    <location>
        <begin position="291"/>
        <end position="311"/>
    </location>
</feature>
<evidence type="ECO:0000256" key="4">
    <source>
        <dbReference type="ARBA" id="ARBA00022989"/>
    </source>
</evidence>
<dbReference type="InterPro" id="IPR036259">
    <property type="entry name" value="MFS_trans_sf"/>
</dbReference>
<feature type="transmembrane region" description="Helical" evidence="6">
    <location>
        <begin position="228"/>
        <end position="248"/>
    </location>
</feature>
<keyword evidence="4 6" id="KW-1133">Transmembrane helix</keyword>
<dbReference type="SUPFAM" id="SSF103473">
    <property type="entry name" value="MFS general substrate transporter"/>
    <property type="match status" value="1"/>
</dbReference>
<organism evidence="7 8">
    <name type="scientific">Cytobacillus pseudoceanisediminis</name>
    <dbReference type="NCBI Taxonomy" id="3051614"/>
    <lineage>
        <taxon>Bacteria</taxon>
        <taxon>Bacillati</taxon>
        <taxon>Bacillota</taxon>
        <taxon>Bacilli</taxon>
        <taxon>Bacillales</taxon>
        <taxon>Bacillaceae</taxon>
        <taxon>Cytobacillus</taxon>
    </lineage>
</organism>
<feature type="transmembrane region" description="Helical" evidence="6">
    <location>
        <begin position="349"/>
        <end position="368"/>
    </location>
</feature>
<evidence type="ECO:0000256" key="1">
    <source>
        <dbReference type="ARBA" id="ARBA00004651"/>
    </source>
</evidence>
<feature type="transmembrane region" description="Helical" evidence="6">
    <location>
        <begin position="168"/>
        <end position="189"/>
    </location>
</feature>
<evidence type="ECO:0000256" key="6">
    <source>
        <dbReference type="SAM" id="Phobius"/>
    </source>
</evidence>
<feature type="transmembrane region" description="Helical" evidence="6">
    <location>
        <begin position="260"/>
        <end position="279"/>
    </location>
</feature>
<comment type="subcellular location">
    <subcellularLocation>
        <location evidence="1">Cell membrane</location>
        <topology evidence="1">Multi-pass membrane protein</topology>
    </subcellularLocation>
</comment>
<dbReference type="PANTHER" id="PTHR23513:SF6">
    <property type="entry name" value="MAJOR FACILITATOR SUPERFAMILY ASSOCIATED DOMAIN-CONTAINING PROTEIN"/>
    <property type="match status" value="1"/>
</dbReference>
<gene>
    <name evidence="7" type="ORF">AADC60_08060</name>
</gene>
<dbReference type="CDD" id="cd06173">
    <property type="entry name" value="MFS_MefA_like"/>
    <property type="match status" value="1"/>
</dbReference>
<dbReference type="Gene3D" id="1.20.1250.20">
    <property type="entry name" value="MFS general substrate transporter like domains"/>
    <property type="match status" value="1"/>
</dbReference>
<dbReference type="PANTHER" id="PTHR23513">
    <property type="entry name" value="INTEGRAL MEMBRANE EFFLUX PROTEIN-RELATED"/>
    <property type="match status" value="1"/>
</dbReference>
<evidence type="ECO:0000313" key="7">
    <source>
        <dbReference type="EMBL" id="WZP09066.1"/>
    </source>
</evidence>
<protein>
    <submittedName>
        <fullName evidence="7">MFS transporter</fullName>
    </submittedName>
</protein>
<feature type="transmembrane region" description="Helical" evidence="6">
    <location>
        <begin position="7"/>
        <end position="27"/>
    </location>
</feature>
<evidence type="ECO:0000256" key="3">
    <source>
        <dbReference type="ARBA" id="ARBA00022692"/>
    </source>
</evidence>
<name>A0ABZ2ZM56_9BACI</name>
<feature type="transmembrane region" description="Helical" evidence="6">
    <location>
        <begin position="47"/>
        <end position="67"/>
    </location>
</feature>
<keyword evidence="2" id="KW-1003">Cell membrane</keyword>
<keyword evidence="5 6" id="KW-0472">Membrane</keyword>
<reference evidence="7 8" key="1">
    <citation type="submission" date="2024-04" db="EMBL/GenBank/DDBJ databases">
        <title>Screening of coral probiotics and analysis of their probiotic properties.</title>
        <authorList>
            <person name="Wang S."/>
        </authorList>
    </citation>
    <scope>NUCLEOTIDE SEQUENCE [LARGE SCALE GENOMIC DNA]</scope>
    <source>
        <strain evidence="7 8">GXU-Z9</strain>
    </source>
</reference>
<feature type="transmembrane region" description="Helical" evidence="6">
    <location>
        <begin position="141"/>
        <end position="162"/>
    </location>
</feature>